<keyword evidence="8 10" id="KW-0378">Hydrolase</keyword>
<dbReference type="AlphaFoldDB" id="A0A9W6WFT6"/>
<dbReference type="EC" id="3.1.13.4" evidence="10"/>
<comment type="domain">
    <text evidence="10">Contains a pseudo-UCH domain. This ubiquitin C-terminal hydrolase (UCH)-like or ubiquitin specific protease (USP)-like domain is predicted to be catalytically inactive because it lacks the active site catalytic triad characteristic of thiol proteases, with residues at the equivalent structural positions that are incompatible with catalysis, and it cannot bind ubiquitin. It functions as a structural scaffold for intra- and intermolecular interactions in the complex.</text>
</comment>
<dbReference type="HAMAP" id="MF_03182">
    <property type="entry name" value="PAN2"/>
    <property type="match status" value="1"/>
</dbReference>
<keyword evidence="9 10" id="KW-0269">Exonuclease</keyword>
<evidence type="ECO:0000256" key="1">
    <source>
        <dbReference type="ARBA" id="ARBA00001663"/>
    </source>
</evidence>
<dbReference type="GO" id="GO:0000932">
    <property type="term" value="C:P-body"/>
    <property type="evidence" value="ECO:0007669"/>
    <property type="project" value="TreeGrafter"/>
</dbReference>
<dbReference type="SUPFAM" id="SSF53098">
    <property type="entry name" value="Ribonuclease H-like"/>
    <property type="match status" value="1"/>
</dbReference>
<dbReference type="PROSITE" id="PS50235">
    <property type="entry name" value="USP_3"/>
    <property type="match status" value="1"/>
</dbReference>
<feature type="binding site" evidence="10">
    <location>
        <position position="1061"/>
    </location>
    <ligand>
        <name>a divalent metal cation</name>
        <dbReference type="ChEBI" id="CHEBI:60240"/>
        <note>catalytic</note>
    </ligand>
</feature>
<comment type="subcellular location">
    <subcellularLocation>
        <location evidence="2 10">Cytoplasm</location>
    </subcellularLocation>
</comment>
<dbReference type="GO" id="GO:0031251">
    <property type="term" value="C:PAN complex"/>
    <property type="evidence" value="ECO:0007669"/>
    <property type="project" value="UniProtKB-UniRule"/>
</dbReference>
<evidence type="ECO:0000256" key="3">
    <source>
        <dbReference type="ARBA" id="ARBA00022490"/>
    </source>
</evidence>
<feature type="domain" description="USP" evidence="12">
    <location>
        <begin position="563"/>
        <end position="887"/>
    </location>
</feature>
<organism evidence="13 14">
    <name type="scientific">Candida boidinii</name>
    <name type="common">Yeast</name>
    <dbReference type="NCBI Taxonomy" id="5477"/>
    <lineage>
        <taxon>Eukaryota</taxon>
        <taxon>Fungi</taxon>
        <taxon>Dikarya</taxon>
        <taxon>Ascomycota</taxon>
        <taxon>Saccharomycotina</taxon>
        <taxon>Pichiomycetes</taxon>
        <taxon>Pichiales</taxon>
        <taxon>Pichiaceae</taxon>
        <taxon>Ogataea</taxon>
        <taxon>Ogataea/Candida clade</taxon>
    </lineage>
</organism>
<dbReference type="PANTHER" id="PTHR15728:SF0">
    <property type="entry name" value="PAN2-PAN3 DEADENYLATION COMPLEX CATALYTIC SUBUNIT PAN2"/>
    <property type="match status" value="1"/>
</dbReference>
<dbReference type="Pfam" id="PF00929">
    <property type="entry name" value="RNase_T"/>
    <property type="match status" value="1"/>
</dbReference>
<feature type="binding site" evidence="10">
    <location>
        <position position="954"/>
    </location>
    <ligand>
        <name>a divalent metal cation</name>
        <dbReference type="ChEBI" id="CHEBI:60240"/>
        <note>catalytic</note>
    </ligand>
</feature>
<keyword evidence="7 10" id="KW-0479">Metal-binding</keyword>
<feature type="region of interest" description="Disordered" evidence="11">
    <location>
        <begin position="420"/>
        <end position="521"/>
    </location>
</feature>
<protein>
    <recommendedName>
        <fullName evidence="10">PAN2-PAN3 deadenylation complex catalytic subunit PAN2</fullName>
        <ecNumber evidence="10">3.1.13.4</ecNumber>
    </recommendedName>
    <alternativeName>
        <fullName evidence="10">PAB1P-dependent poly(A)-specific ribonuclease</fullName>
    </alternativeName>
    <alternativeName>
        <fullName evidence="10">Poly(A)-nuclease deadenylation complex subunit 2</fullName>
        <shortName evidence="10">PAN deadenylation complex subunit 2</shortName>
    </alternativeName>
</protein>
<dbReference type="InterPro" id="IPR050785">
    <property type="entry name" value="PAN2-PAN3_catalytic_subunit"/>
</dbReference>
<dbReference type="InterPro" id="IPR012337">
    <property type="entry name" value="RNaseH-like_sf"/>
</dbReference>
<dbReference type="Gene3D" id="3.90.70.10">
    <property type="entry name" value="Cysteine proteinases"/>
    <property type="match status" value="1"/>
</dbReference>
<dbReference type="Gene3D" id="3.30.420.10">
    <property type="entry name" value="Ribonuclease H-like superfamily/Ribonuclease H"/>
    <property type="match status" value="1"/>
</dbReference>
<evidence type="ECO:0000256" key="10">
    <source>
        <dbReference type="HAMAP-Rule" id="MF_03182"/>
    </source>
</evidence>
<comment type="activity regulation">
    <text evidence="10">Positively regulated by the regulatory subunit PAN3.</text>
</comment>
<dbReference type="InterPro" id="IPR030843">
    <property type="entry name" value="PAN2"/>
</dbReference>
<feature type="binding site" evidence="10">
    <location>
        <position position="1114"/>
    </location>
    <ligand>
        <name>a divalent metal cation</name>
        <dbReference type="ChEBI" id="CHEBI:60240"/>
        <note>catalytic</note>
    </ligand>
</feature>
<dbReference type="InterPro" id="IPR038765">
    <property type="entry name" value="Papain-like_cys_pep_sf"/>
</dbReference>
<dbReference type="PANTHER" id="PTHR15728">
    <property type="entry name" value="DEADENYLATION COMPLEX CATALYTIC SUBUNIT PAN2"/>
    <property type="match status" value="1"/>
</dbReference>
<keyword evidence="6 10" id="KW-0540">Nuclease</keyword>
<dbReference type="Proteomes" id="UP001165120">
    <property type="component" value="Unassembled WGS sequence"/>
</dbReference>
<comment type="caution">
    <text evidence="10">Lacks conserved residue(s) required for the propagation of feature annotation.</text>
</comment>
<comment type="cofactor">
    <cofactor evidence="10">
        <name>a divalent metal cation</name>
        <dbReference type="ChEBI" id="CHEBI:60240"/>
    </cofactor>
    <text evidence="10">Binds 2 metal cations per subunit in the catalytic exonuclease domain.</text>
</comment>
<dbReference type="SUPFAM" id="SSF54001">
    <property type="entry name" value="Cysteine proteinases"/>
    <property type="match status" value="1"/>
</dbReference>
<dbReference type="GO" id="GO:0003676">
    <property type="term" value="F:nucleic acid binding"/>
    <property type="evidence" value="ECO:0007669"/>
    <property type="project" value="InterPro"/>
</dbReference>
<dbReference type="InterPro" id="IPR036322">
    <property type="entry name" value="WD40_repeat_dom_sf"/>
</dbReference>
<dbReference type="GO" id="GO:0004535">
    <property type="term" value="F:poly(A)-specific ribonuclease activity"/>
    <property type="evidence" value="ECO:0007669"/>
    <property type="project" value="UniProtKB-UniRule"/>
</dbReference>
<evidence type="ECO:0000256" key="2">
    <source>
        <dbReference type="ARBA" id="ARBA00004496"/>
    </source>
</evidence>
<evidence type="ECO:0000313" key="14">
    <source>
        <dbReference type="Proteomes" id="UP001165120"/>
    </source>
</evidence>
<evidence type="ECO:0000256" key="9">
    <source>
        <dbReference type="ARBA" id="ARBA00022839"/>
    </source>
</evidence>
<evidence type="ECO:0000256" key="8">
    <source>
        <dbReference type="ARBA" id="ARBA00022801"/>
    </source>
</evidence>
<evidence type="ECO:0000256" key="7">
    <source>
        <dbReference type="ARBA" id="ARBA00022723"/>
    </source>
</evidence>
<dbReference type="InterPro" id="IPR028881">
    <property type="entry name" value="PAN2_UCH_dom"/>
</dbReference>
<dbReference type="InterPro" id="IPR013520">
    <property type="entry name" value="Ribonucl_H"/>
</dbReference>
<gene>
    <name evidence="10" type="primary">PAN2</name>
    <name evidence="13" type="ORF">Cboi02_000253500</name>
</gene>
<dbReference type="FunFam" id="3.30.420.10:FF:000028">
    <property type="entry name" value="PAN2-PAN3 deadenylation complex catalytic subunit PAN2"/>
    <property type="match status" value="1"/>
</dbReference>
<dbReference type="Pfam" id="PF13423">
    <property type="entry name" value="UCH_1"/>
    <property type="match status" value="1"/>
</dbReference>
<comment type="catalytic activity">
    <reaction evidence="1 10">
        <text>Exonucleolytic cleavage of poly(A) to 5'-AMP.</text>
        <dbReference type="EC" id="3.1.13.4"/>
    </reaction>
</comment>
<evidence type="ECO:0000256" key="6">
    <source>
        <dbReference type="ARBA" id="ARBA00022722"/>
    </source>
</evidence>
<dbReference type="GO" id="GO:0006397">
    <property type="term" value="P:mRNA processing"/>
    <property type="evidence" value="ECO:0007669"/>
    <property type="project" value="UniProtKB-KW"/>
</dbReference>
<evidence type="ECO:0000256" key="4">
    <source>
        <dbReference type="ARBA" id="ARBA00022574"/>
    </source>
</evidence>
<name>A0A9W6WFT6_CANBO</name>
<comment type="subunit">
    <text evidence="10">Forms a heterotrimer with an asymmetric homodimer of the regulatory subunit PAN3 to form the poly(A)-nuclease (PAN) deadenylation complex.</text>
</comment>
<comment type="similarity">
    <text evidence="10">Belongs to the peptidase C19 family. PAN2 subfamily.</text>
</comment>
<evidence type="ECO:0000256" key="11">
    <source>
        <dbReference type="SAM" id="MobiDB-lite"/>
    </source>
</evidence>
<dbReference type="InterPro" id="IPR028889">
    <property type="entry name" value="USP"/>
</dbReference>
<proteinExistence type="inferred from homology"/>
<comment type="caution">
    <text evidence="13">The sequence shown here is derived from an EMBL/GenBank/DDBJ whole genome shotgun (WGS) entry which is preliminary data.</text>
</comment>
<feature type="compositionally biased region" description="Low complexity" evidence="11">
    <location>
        <begin position="452"/>
        <end position="509"/>
    </location>
</feature>
<keyword evidence="3 10" id="KW-0963">Cytoplasm</keyword>
<dbReference type="SUPFAM" id="SSF50978">
    <property type="entry name" value="WD40 repeat-like"/>
    <property type="match status" value="1"/>
</dbReference>
<dbReference type="InterPro" id="IPR036397">
    <property type="entry name" value="RNaseH_sf"/>
</dbReference>
<evidence type="ECO:0000259" key="12">
    <source>
        <dbReference type="PROSITE" id="PS50235"/>
    </source>
</evidence>
<dbReference type="Gene3D" id="2.130.10.10">
    <property type="entry name" value="YVTN repeat-like/Quinoprotein amine dehydrogenase"/>
    <property type="match status" value="1"/>
</dbReference>
<comment type="domain">
    <text evidence="10">The linker, or PAN3 interaction domain (PID), between the WD40 repeats and the pseudo-UCH domain mediates interaction with PAN3.</text>
</comment>
<dbReference type="Pfam" id="PF20770">
    <property type="entry name" value="PAN2_N"/>
    <property type="match status" value="1"/>
</dbReference>
<dbReference type="InterPro" id="IPR015943">
    <property type="entry name" value="WD40/YVTN_repeat-like_dom_sf"/>
</dbReference>
<dbReference type="InterPro" id="IPR048841">
    <property type="entry name" value="PAN2_N"/>
</dbReference>
<evidence type="ECO:0000256" key="5">
    <source>
        <dbReference type="ARBA" id="ARBA00022664"/>
    </source>
</evidence>
<feature type="binding site" evidence="10">
    <location>
        <position position="952"/>
    </location>
    <ligand>
        <name>a divalent metal cation</name>
        <dbReference type="ChEBI" id="CHEBI:60240"/>
        <note>catalytic</note>
    </ligand>
</feature>
<dbReference type="CDD" id="cd06143">
    <property type="entry name" value="PAN2_exo"/>
    <property type="match status" value="1"/>
</dbReference>
<keyword evidence="4" id="KW-0853">WD repeat</keyword>
<keyword evidence="5 10" id="KW-0507">mRNA processing</keyword>
<comment type="function">
    <text evidence="10">Catalytic subunit of the poly(A)-nuclease (PAN) deadenylation complex, one of two cytoplasmic mRNA deadenylases involved in mRNA turnover. PAN specifically shortens poly(A) tails of RNA and the activity is stimulated by poly(A)-binding protein PAB1. PAN deadenylation is followed by rapid degradation of the shortened mRNA tails by the CCR4-NOT complex. Deadenylated mRNAs are then degraded by two alternative mechanisms, namely exosome-mediated 3'-5' exonucleolytic degradation, or deadenlyation-dependent mRNA decaping and subsequent 5'-3' exonucleolytic degradation by XRN1. May also be involved in post-transcriptional maturation of mRNA poly(A) tails.</text>
</comment>
<dbReference type="SMART" id="SM00479">
    <property type="entry name" value="EXOIII"/>
    <property type="match status" value="1"/>
</dbReference>
<keyword evidence="14" id="KW-1185">Reference proteome</keyword>
<reference evidence="13" key="1">
    <citation type="submission" date="2023-04" db="EMBL/GenBank/DDBJ databases">
        <title>Candida boidinii NBRC 10035.</title>
        <authorList>
            <person name="Ichikawa N."/>
            <person name="Sato H."/>
            <person name="Tonouchi N."/>
        </authorList>
    </citation>
    <scope>NUCLEOTIDE SEQUENCE</scope>
    <source>
        <strain evidence="13">NBRC 10035</strain>
    </source>
</reference>
<dbReference type="GO" id="GO:0046872">
    <property type="term" value="F:metal ion binding"/>
    <property type="evidence" value="ECO:0007669"/>
    <property type="project" value="UniProtKB-KW"/>
</dbReference>
<sequence>MDGWKEIIRRGGVKIPALTCRTTANTQKIINSIAFDDTYELIWVGDSNGYVYSYSGPQLHSYVSFKAHNSPVFKLLNHKRGILSLSSDSLSLVSKQGVMKFLIKDEQLNGATCMAYTSNTQTELLVAGSAQKMNRILRIDLTKGVISGSIPYLETVLFMESNLQYVVLGKANGTIDILDARYNRIVHSFRAHQASLASIHVNGDLLLTCGYSLRHESYVSEPLVNVFDLRNLKPLAPIAFPTGAVFAKIHPKLPSTAVILSQLGQITFIDIYNQARVQLYQTEITSYISLMDFSQSGDCIVFVDAMQMLHLWSNSTNPSFTVYPTMLEYASEPSQSVPPGCQLSYDADDNTPLNSVKLPHYSKMLLSAWPVDMKFNTGTLPKQIDPEILRKSKVLVDGIRLSPYDKNKYGARNTASKYSHISNKSGHIRGYPKFISERDDDDSDDDADTHATDIPNSNSNITSNIRSGVNPISNNSNSTTATATATNNNNNNNTTTTTTNNNTNNNNNSLKNSKNDPNAFNPFEYIPSDNSEIPNALRKIDIQYSKFGIDDFDFEFFNKTKYSGLETGVSNSYCNSVFQLYRFIPPFFNFSVSTLAEDSKYDDSILAELGYLFDMLVKGNGKHCVATNFQRLLCSLPEPKALSLLSEDGFCRNDYRQRSLIQNFNRYLLQKIAVDEAKLFNSNMSHNLNSICGIITETTIRSLFCPLQHQKANIFHCLEINSAPMNNGYGGSPTILNYMEESMSKIIRHTLYCEICKVNHDVQASLLIPKLSPVVIVNIDLPNDKMNEISNYQNWLVPEFYSININSGRPVLRTNYIAGAVNGSHIIKYELVGYVAQITTKENINHTVTYSRIKQDNGEYKWFLFNDFLVCPIDDISEVFNLSYWWKTPVTAVYKIAESGNDFNYNGWKQQINTEILYRDFFSAAERETKIVEYKLLTKEEAPRPGTIVGIDAEFVQLAPPEYIFGSNGKKTLVKPKKLSLARVSVIRGEGEKYGVPFIDDYIITNEHIDDYITSFSGIEPGDLDPNTSKRTLVPLQVAYRKLWLLLNLGCVFVGHSLGGDFRIINIQVPKTQIRDTAEFFYSKKEKRKLGLKFLIYFLFNERVQTGNHDSIEDAMSALQLYEKYLELSKQGTLESTINRIYLEGQFTRFRIPNA</sequence>
<dbReference type="GO" id="GO:0000289">
    <property type="term" value="P:nuclear-transcribed mRNA poly(A) tail shortening"/>
    <property type="evidence" value="ECO:0007669"/>
    <property type="project" value="UniProtKB-UniRule"/>
</dbReference>
<feature type="compositionally biased region" description="Acidic residues" evidence="11">
    <location>
        <begin position="438"/>
        <end position="447"/>
    </location>
</feature>
<accession>A0A9W6WFT6</accession>
<dbReference type="EMBL" id="BSXN01000768">
    <property type="protein sequence ID" value="GME69754.1"/>
    <property type="molecule type" value="Genomic_DNA"/>
</dbReference>
<evidence type="ECO:0000313" key="13">
    <source>
        <dbReference type="EMBL" id="GME69754.1"/>
    </source>
</evidence>